<dbReference type="EMBL" id="SJPG01000001">
    <property type="protein sequence ID" value="TWT63358.1"/>
    <property type="molecule type" value="Genomic_DNA"/>
</dbReference>
<sequence length="492" mass="53660">MAIVAGEFLCPNCAARLRIHQSGQKQTEIDCPECAAHLLVEMTADNRISVIPRPEFDGTVPVASLHRFPISVAIVLMLITCTALFFLVDFDSNEQKSSEENPEIANQNPSVADPELTSNAVGPVAPAVPEKISFEDRLQKLGIRINEYRLNTGQFLVAGWKPNHEPGKPTGLSWLAGLDPELEAGSKYSPNWNVDWHSPVNDRFVRRSRSDLQNPELKTVVGSDRYPATHIVGISGVGDDAAELPKDDPRAGIFGWNRVTRTEDVKDGLSNTWLASGITERFSSWANASQSIRPVTSEPYINGPDGFGMGSSERMPILMADGSVRAMNDKTAPTIFRRLAAMADGLPLDSKIAGEPGKTESTQADLLTNKPIMPEVVPSEQTTSSPPIPPETVSPEVQQAMLEKLNQKVLSFELNQPTALNEVLVELEALAGVTIDFDEQQIAQSDPVRTHLVILSGKGLSISEMLDQILTPQNLILTPANGRLLIRRAKNE</sequence>
<dbReference type="RefSeq" id="WP_146505120.1">
    <property type="nucleotide sequence ID" value="NZ_SJPG01000001.1"/>
</dbReference>
<dbReference type="Gene3D" id="2.20.28.160">
    <property type="match status" value="1"/>
</dbReference>
<organism evidence="2 3">
    <name type="scientific">Rubinisphaera italica</name>
    <dbReference type="NCBI Taxonomy" id="2527969"/>
    <lineage>
        <taxon>Bacteria</taxon>
        <taxon>Pseudomonadati</taxon>
        <taxon>Planctomycetota</taxon>
        <taxon>Planctomycetia</taxon>
        <taxon>Planctomycetales</taxon>
        <taxon>Planctomycetaceae</taxon>
        <taxon>Rubinisphaera</taxon>
    </lineage>
</organism>
<evidence type="ECO:0008006" key="4">
    <source>
        <dbReference type="Google" id="ProtNLM"/>
    </source>
</evidence>
<keyword evidence="3" id="KW-1185">Reference proteome</keyword>
<reference evidence="2 3" key="1">
    <citation type="submission" date="2019-02" db="EMBL/GenBank/DDBJ databases">
        <title>Deep-cultivation of Planctomycetes and their phenomic and genomic characterization uncovers novel biology.</title>
        <authorList>
            <person name="Wiegand S."/>
            <person name="Jogler M."/>
            <person name="Boedeker C."/>
            <person name="Pinto D."/>
            <person name="Vollmers J."/>
            <person name="Rivas-Marin E."/>
            <person name="Kohn T."/>
            <person name="Peeters S.H."/>
            <person name="Heuer A."/>
            <person name="Rast P."/>
            <person name="Oberbeckmann S."/>
            <person name="Bunk B."/>
            <person name="Jeske O."/>
            <person name="Meyerdierks A."/>
            <person name="Storesund J.E."/>
            <person name="Kallscheuer N."/>
            <person name="Luecker S."/>
            <person name="Lage O.M."/>
            <person name="Pohl T."/>
            <person name="Merkel B.J."/>
            <person name="Hornburger P."/>
            <person name="Mueller R.-W."/>
            <person name="Bruemmer F."/>
            <person name="Labrenz M."/>
            <person name="Spormann A.M."/>
            <person name="Op Den Camp H."/>
            <person name="Overmann J."/>
            <person name="Amann R."/>
            <person name="Jetten M.S.M."/>
            <person name="Mascher T."/>
            <person name="Medema M.H."/>
            <person name="Devos D.P."/>
            <person name="Kaster A.-K."/>
            <person name="Ovreas L."/>
            <person name="Rohde M."/>
            <person name="Galperin M.Y."/>
            <person name="Jogler C."/>
        </authorList>
    </citation>
    <scope>NUCLEOTIDE SEQUENCE [LARGE SCALE GENOMIC DNA]</scope>
    <source>
        <strain evidence="2 3">Pan54</strain>
    </source>
</reference>
<accession>A0A5C5XKX5</accession>
<feature type="region of interest" description="Disordered" evidence="1">
    <location>
        <begin position="97"/>
        <end position="116"/>
    </location>
</feature>
<dbReference type="Proteomes" id="UP000316095">
    <property type="component" value="Unassembled WGS sequence"/>
</dbReference>
<gene>
    <name evidence="2" type="ORF">Pan54_41110</name>
</gene>
<feature type="compositionally biased region" description="Polar residues" evidence="1">
    <location>
        <begin position="104"/>
        <end position="116"/>
    </location>
</feature>
<protein>
    <recommendedName>
        <fullName evidence="4">DUF1559 domain-containing protein</fullName>
    </recommendedName>
</protein>
<proteinExistence type="predicted"/>
<dbReference type="OrthoDB" id="207926at2"/>
<comment type="caution">
    <text evidence="2">The sequence shown here is derived from an EMBL/GenBank/DDBJ whole genome shotgun (WGS) entry which is preliminary data.</text>
</comment>
<dbReference type="AlphaFoldDB" id="A0A5C5XKX5"/>
<name>A0A5C5XKX5_9PLAN</name>
<evidence type="ECO:0000313" key="3">
    <source>
        <dbReference type="Proteomes" id="UP000316095"/>
    </source>
</evidence>
<evidence type="ECO:0000256" key="1">
    <source>
        <dbReference type="SAM" id="MobiDB-lite"/>
    </source>
</evidence>
<evidence type="ECO:0000313" key="2">
    <source>
        <dbReference type="EMBL" id="TWT63358.1"/>
    </source>
</evidence>